<dbReference type="InterPro" id="IPR050925">
    <property type="entry name" value="Rhomboid_protease_S54"/>
</dbReference>
<dbReference type="Pfam" id="PF01694">
    <property type="entry name" value="Rhomboid"/>
    <property type="match status" value="1"/>
</dbReference>
<dbReference type="Proteomes" id="UP000239203">
    <property type="component" value="Unassembled WGS sequence"/>
</dbReference>
<comment type="caution">
    <text evidence="7">The sequence shown here is derived from an EMBL/GenBank/DDBJ whole genome shotgun (WGS) entry which is preliminary data.</text>
</comment>
<feature type="domain" description="Peptidase S54 rhomboid" evidence="6">
    <location>
        <begin position="39"/>
        <end position="169"/>
    </location>
</feature>
<feature type="transmembrane region" description="Helical" evidence="5">
    <location>
        <begin position="152"/>
        <end position="171"/>
    </location>
</feature>
<dbReference type="PANTHER" id="PTHR43731:SF9">
    <property type="entry name" value="SLR1461 PROTEIN"/>
    <property type="match status" value="1"/>
</dbReference>
<gene>
    <name evidence="7" type="ORF">CLV40_104184</name>
</gene>
<dbReference type="EMBL" id="PTIX01000004">
    <property type="protein sequence ID" value="PPK68940.1"/>
    <property type="molecule type" value="Genomic_DNA"/>
</dbReference>
<dbReference type="InterPro" id="IPR022764">
    <property type="entry name" value="Peptidase_S54_rhomboid_dom"/>
</dbReference>
<dbReference type="GO" id="GO:0004252">
    <property type="term" value="F:serine-type endopeptidase activity"/>
    <property type="evidence" value="ECO:0007669"/>
    <property type="project" value="InterPro"/>
</dbReference>
<dbReference type="AlphaFoldDB" id="A0A2S6GUQ5"/>
<keyword evidence="3 5" id="KW-1133">Transmembrane helix</keyword>
<dbReference type="Gene3D" id="1.20.1540.10">
    <property type="entry name" value="Rhomboid-like"/>
    <property type="match status" value="1"/>
</dbReference>
<protein>
    <submittedName>
        <fullName evidence="7">Rhomboid family protein</fullName>
    </submittedName>
</protein>
<dbReference type="GO" id="GO:0016020">
    <property type="term" value="C:membrane"/>
    <property type="evidence" value="ECO:0007669"/>
    <property type="project" value="UniProtKB-SubCell"/>
</dbReference>
<comment type="subcellular location">
    <subcellularLocation>
        <location evidence="1">Membrane</location>
        <topology evidence="1">Multi-pass membrane protein</topology>
    </subcellularLocation>
</comment>
<evidence type="ECO:0000313" key="8">
    <source>
        <dbReference type="Proteomes" id="UP000239203"/>
    </source>
</evidence>
<organism evidence="7 8">
    <name type="scientific">Actinokineospora auranticolor</name>
    <dbReference type="NCBI Taxonomy" id="155976"/>
    <lineage>
        <taxon>Bacteria</taxon>
        <taxon>Bacillati</taxon>
        <taxon>Actinomycetota</taxon>
        <taxon>Actinomycetes</taxon>
        <taxon>Pseudonocardiales</taxon>
        <taxon>Pseudonocardiaceae</taxon>
        <taxon>Actinokineospora</taxon>
    </lineage>
</organism>
<evidence type="ECO:0000256" key="5">
    <source>
        <dbReference type="SAM" id="Phobius"/>
    </source>
</evidence>
<keyword evidence="2 5" id="KW-0812">Transmembrane</keyword>
<dbReference type="PANTHER" id="PTHR43731">
    <property type="entry name" value="RHOMBOID PROTEASE"/>
    <property type="match status" value="1"/>
</dbReference>
<evidence type="ECO:0000256" key="2">
    <source>
        <dbReference type="ARBA" id="ARBA00022692"/>
    </source>
</evidence>
<feature type="transmembrane region" description="Helical" evidence="5">
    <location>
        <begin position="126"/>
        <end position="146"/>
    </location>
</feature>
<evidence type="ECO:0000256" key="3">
    <source>
        <dbReference type="ARBA" id="ARBA00022989"/>
    </source>
</evidence>
<keyword evidence="8" id="KW-1185">Reference proteome</keyword>
<evidence type="ECO:0000259" key="6">
    <source>
        <dbReference type="Pfam" id="PF01694"/>
    </source>
</evidence>
<evidence type="ECO:0000256" key="4">
    <source>
        <dbReference type="ARBA" id="ARBA00023136"/>
    </source>
</evidence>
<evidence type="ECO:0000313" key="7">
    <source>
        <dbReference type="EMBL" id="PPK68940.1"/>
    </source>
</evidence>
<proteinExistence type="predicted"/>
<accession>A0A2S6GUQ5</accession>
<feature type="transmembrane region" description="Helical" evidence="5">
    <location>
        <begin position="71"/>
        <end position="92"/>
    </location>
</feature>
<dbReference type="InterPro" id="IPR035952">
    <property type="entry name" value="Rhomboid-like_sf"/>
</dbReference>
<sequence length="195" mass="20498">MVGAMTLLMYLVELVDAVLPADLDQYGVVPREASGLLGVLWSPLLHHGWDHLLANTIPLLVFAFLSMAGGLAQWVAVTATIWVVSGLGVWLTSPSQSVTVGASGLCFGWLLFLLVRGVFNRSALQLLVAVGLLLYWGTTLLGVLPGNPGVSWQGHLFGALGGVLAAWLVALGNRSTARRVPAEPRAELPGPTGAL</sequence>
<name>A0A2S6GUQ5_9PSEU</name>
<reference evidence="7 8" key="1">
    <citation type="submission" date="2018-02" db="EMBL/GenBank/DDBJ databases">
        <title>Genomic Encyclopedia of Archaeal and Bacterial Type Strains, Phase II (KMG-II): from individual species to whole genera.</title>
        <authorList>
            <person name="Goeker M."/>
        </authorList>
    </citation>
    <scope>NUCLEOTIDE SEQUENCE [LARGE SCALE GENOMIC DNA]</scope>
    <source>
        <strain evidence="7 8">YU 961-1</strain>
    </source>
</reference>
<keyword evidence="4 5" id="KW-0472">Membrane</keyword>
<dbReference type="SUPFAM" id="SSF144091">
    <property type="entry name" value="Rhomboid-like"/>
    <property type="match status" value="1"/>
</dbReference>
<evidence type="ECO:0000256" key="1">
    <source>
        <dbReference type="ARBA" id="ARBA00004141"/>
    </source>
</evidence>
<feature type="transmembrane region" description="Helical" evidence="5">
    <location>
        <begin position="98"/>
        <end position="119"/>
    </location>
</feature>